<comment type="caution">
    <text evidence="2">The sequence shown here is derived from an EMBL/GenBank/DDBJ whole genome shotgun (WGS) entry which is preliminary data.</text>
</comment>
<name>A0A0J7MQK6_LASNI</name>
<keyword evidence="2" id="KW-0418">Kinase</keyword>
<dbReference type="Pfam" id="PF00041">
    <property type="entry name" value="fn3"/>
    <property type="match status" value="1"/>
</dbReference>
<dbReference type="GO" id="GO:0016301">
    <property type="term" value="F:kinase activity"/>
    <property type="evidence" value="ECO:0007669"/>
    <property type="project" value="UniProtKB-KW"/>
</dbReference>
<evidence type="ECO:0000313" key="3">
    <source>
        <dbReference type="Proteomes" id="UP000036403"/>
    </source>
</evidence>
<keyword evidence="3" id="KW-1185">Reference proteome</keyword>
<protein>
    <submittedName>
        <fullName evidence="2">Proto-oncogene tyrosine-protein kinase ros</fullName>
    </submittedName>
</protein>
<gene>
    <name evidence="2" type="ORF">RF55_21680</name>
</gene>
<dbReference type="InterPro" id="IPR003961">
    <property type="entry name" value="FN3_dom"/>
</dbReference>
<keyword evidence="2" id="KW-0808">Transferase</keyword>
<dbReference type="Proteomes" id="UP000036403">
    <property type="component" value="Unassembled WGS sequence"/>
</dbReference>
<reference evidence="2 3" key="1">
    <citation type="submission" date="2015-04" db="EMBL/GenBank/DDBJ databases">
        <title>Lasius niger genome sequencing.</title>
        <authorList>
            <person name="Konorov E.A."/>
            <person name="Nikitin M.A."/>
            <person name="Kirill M.V."/>
            <person name="Chang P."/>
        </authorList>
    </citation>
    <scope>NUCLEOTIDE SEQUENCE [LARGE SCALE GENOMIC DNA]</scope>
    <source>
        <tissue evidence="2">Whole</tissue>
    </source>
</reference>
<dbReference type="EMBL" id="LBMM01022696">
    <property type="protein sequence ID" value="KMQ82845.1"/>
    <property type="molecule type" value="Genomic_DNA"/>
</dbReference>
<sequence>MYDFESIAGRHYIISRKHSKRAYISQGIRGIRWKQPEFTNGNIQKYRVQYWFIDSLKRIQTSVDISPAKILQHKVYDLKPDTMYYFKVQAHNEVGAGPYTKFINVSTTHENSVPLLLVKSWIEMHVLDIDLQIVIVKYIGYRGYGILQFESTYSALEDKIYGNTIFRNLITCNINPSVTEIKPYCPIIAHQFNVQMQNLCIDWVARNLYWIQYEYMDDIYNFMKLDLTLW</sequence>
<accession>A0A0J7MQK6</accession>
<evidence type="ECO:0000259" key="1">
    <source>
        <dbReference type="PROSITE" id="PS50853"/>
    </source>
</evidence>
<dbReference type="PROSITE" id="PS50853">
    <property type="entry name" value="FN3"/>
    <property type="match status" value="1"/>
</dbReference>
<dbReference type="Gene3D" id="2.60.40.10">
    <property type="entry name" value="Immunoglobulins"/>
    <property type="match status" value="1"/>
</dbReference>
<dbReference type="InterPro" id="IPR036116">
    <property type="entry name" value="FN3_sf"/>
</dbReference>
<proteinExistence type="predicted"/>
<dbReference type="PaxDb" id="67767-A0A0J7MQK6"/>
<dbReference type="STRING" id="67767.A0A0J7MQK6"/>
<organism evidence="2 3">
    <name type="scientific">Lasius niger</name>
    <name type="common">Black garden ant</name>
    <dbReference type="NCBI Taxonomy" id="67767"/>
    <lineage>
        <taxon>Eukaryota</taxon>
        <taxon>Metazoa</taxon>
        <taxon>Ecdysozoa</taxon>
        <taxon>Arthropoda</taxon>
        <taxon>Hexapoda</taxon>
        <taxon>Insecta</taxon>
        <taxon>Pterygota</taxon>
        <taxon>Neoptera</taxon>
        <taxon>Endopterygota</taxon>
        <taxon>Hymenoptera</taxon>
        <taxon>Apocrita</taxon>
        <taxon>Aculeata</taxon>
        <taxon>Formicoidea</taxon>
        <taxon>Formicidae</taxon>
        <taxon>Formicinae</taxon>
        <taxon>Lasius</taxon>
        <taxon>Lasius</taxon>
    </lineage>
</organism>
<evidence type="ECO:0000313" key="2">
    <source>
        <dbReference type="EMBL" id="KMQ82845.1"/>
    </source>
</evidence>
<feature type="domain" description="Fibronectin type-III" evidence="1">
    <location>
        <begin position="15"/>
        <end position="111"/>
    </location>
</feature>
<dbReference type="AlphaFoldDB" id="A0A0J7MQK6"/>
<dbReference type="SUPFAM" id="SSF49265">
    <property type="entry name" value="Fibronectin type III"/>
    <property type="match status" value="1"/>
</dbReference>
<dbReference type="InterPro" id="IPR013783">
    <property type="entry name" value="Ig-like_fold"/>
</dbReference>
<dbReference type="OrthoDB" id="7558338at2759"/>
<dbReference type="CDD" id="cd00063">
    <property type="entry name" value="FN3"/>
    <property type="match status" value="1"/>
</dbReference>